<feature type="domain" description="CxxC-x17-CxxC" evidence="2">
    <location>
        <begin position="56"/>
        <end position="92"/>
    </location>
</feature>
<dbReference type="EMBL" id="DVFZ01000082">
    <property type="protein sequence ID" value="HIQ83061.1"/>
    <property type="molecule type" value="Genomic_DNA"/>
</dbReference>
<proteinExistence type="predicted"/>
<evidence type="ECO:0000259" key="2">
    <source>
        <dbReference type="Pfam" id="PF23477"/>
    </source>
</evidence>
<dbReference type="NCBIfam" id="TIGR04272">
    <property type="entry name" value="cxxc_cxxc_Mbark"/>
    <property type="match status" value="1"/>
</dbReference>
<dbReference type="AlphaFoldDB" id="A0A9D1CWR3"/>
<reference evidence="3" key="2">
    <citation type="journal article" date="2021" name="PeerJ">
        <title>Extensive microbial diversity within the chicken gut microbiome revealed by metagenomics and culture.</title>
        <authorList>
            <person name="Gilroy R."/>
            <person name="Ravi A."/>
            <person name="Getino M."/>
            <person name="Pursley I."/>
            <person name="Horton D.L."/>
            <person name="Alikhan N.F."/>
            <person name="Baker D."/>
            <person name="Gharbi K."/>
            <person name="Hall N."/>
            <person name="Watson M."/>
            <person name="Adriaenssens E.M."/>
            <person name="Foster-Nyarko E."/>
            <person name="Jarju S."/>
            <person name="Secka A."/>
            <person name="Antonio M."/>
            <person name="Oren A."/>
            <person name="Chaudhuri R.R."/>
            <person name="La Ragione R."/>
            <person name="Hildebrand F."/>
            <person name="Pallen M.J."/>
        </authorList>
    </citation>
    <scope>NUCLEOTIDE SEQUENCE</scope>
    <source>
        <strain evidence="3">ChiSjej6B24-2974</strain>
    </source>
</reference>
<dbReference type="InterPro" id="IPR026363">
    <property type="entry name" value="CxxC-x17-CxxC_dom"/>
</dbReference>
<comment type="caution">
    <text evidence="3">The sequence shown here is derived from an EMBL/GenBank/DDBJ whole genome shotgun (WGS) entry which is preliminary data.</text>
</comment>
<sequence length="96" mass="10941">MFEDKTLVCRECGAEFVFTASEQQFYAEKGFQNEPGRCPACRAARRQNNGGARGERQMYDVICDGCGQPTQVPFQPRGDRPVYCRACFEANRQSRF</sequence>
<reference evidence="3" key="1">
    <citation type="submission" date="2020-10" db="EMBL/GenBank/DDBJ databases">
        <authorList>
            <person name="Gilroy R."/>
        </authorList>
    </citation>
    <scope>NUCLEOTIDE SEQUENCE</scope>
    <source>
        <strain evidence="3">ChiSjej6B24-2974</strain>
    </source>
</reference>
<dbReference type="Proteomes" id="UP000824260">
    <property type="component" value="Unassembled WGS sequence"/>
</dbReference>
<name>A0A9D1CWR3_9FIRM</name>
<evidence type="ECO:0000259" key="1">
    <source>
        <dbReference type="Pfam" id="PF13451"/>
    </source>
</evidence>
<feature type="domain" description="Probable zinc-binding" evidence="1">
    <location>
        <begin position="3"/>
        <end position="49"/>
    </location>
</feature>
<evidence type="ECO:0000313" key="4">
    <source>
        <dbReference type="Proteomes" id="UP000824260"/>
    </source>
</evidence>
<dbReference type="InterPro" id="IPR025306">
    <property type="entry name" value="Zn-bnd_dom_prob"/>
</dbReference>
<dbReference type="Pfam" id="PF23477">
    <property type="entry name" value="zf_Tbcl_2"/>
    <property type="match status" value="1"/>
</dbReference>
<organism evidence="3 4">
    <name type="scientific">Candidatus Pullichristensenella stercorigallinarum</name>
    <dbReference type="NCBI Taxonomy" id="2840909"/>
    <lineage>
        <taxon>Bacteria</taxon>
        <taxon>Bacillati</taxon>
        <taxon>Bacillota</taxon>
        <taxon>Clostridia</taxon>
        <taxon>Candidatus Pullichristensenella</taxon>
    </lineage>
</organism>
<evidence type="ECO:0000313" key="3">
    <source>
        <dbReference type="EMBL" id="HIQ83061.1"/>
    </source>
</evidence>
<gene>
    <name evidence="3" type="ORF">IAA52_08160</name>
</gene>
<accession>A0A9D1CWR3</accession>
<dbReference type="Pfam" id="PF13451">
    <property type="entry name" value="zf_Tbcl"/>
    <property type="match status" value="1"/>
</dbReference>
<protein>
    <submittedName>
        <fullName evidence="3">Zinc-ribbon domain containing protein</fullName>
    </submittedName>
</protein>